<dbReference type="SMART" id="SM00241">
    <property type="entry name" value="ZP"/>
    <property type="match status" value="1"/>
</dbReference>
<evidence type="ECO:0000256" key="2">
    <source>
        <dbReference type="ARBA" id="ARBA00022692"/>
    </source>
</evidence>
<dbReference type="InterPro" id="IPR049680">
    <property type="entry name" value="FLVCR1-2_SLC49-like"/>
</dbReference>
<feature type="transmembrane region" description="Helical" evidence="6">
    <location>
        <begin position="730"/>
        <end position="750"/>
    </location>
</feature>
<evidence type="ECO:0000313" key="8">
    <source>
        <dbReference type="EMBL" id="CAG5089180.1"/>
    </source>
</evidence>
<proteinExistence type="predicted"/>
<feature type="transmembrane region" description="Helical" evidence="6">
    <location>
        <begin position="331"/>
        <end position="354"/>
    </location>
</feature>
<protein>
    <submittedName>
        <fullName evidence="8">Oidioi.mRNA.OKI2018_I69.PAR.g12116.t1.cds</fullName>
    </submittedName>
</protein>
<comment type="subcellular location">
    <subcellularLocation>
        <location evidence="1">Membrane</location>
        <topology evidence="1">Multi-pass membrane protein</topology>
    </subcellularLocation>
</comment>
<evidence type="ECO:0000256" key="3">
    <source>
        <dbReference type="ARBA" id="ARBA00022989"/>
    </source>
</evidence>
<keyword evidence="2 6" id="KW-0812">Transmembrane</keyword>
<evidence type="ECO:0000259" key="7">
    <source>
        <dbReference type="PROSITE" id="PS51034"/>
    </source>
</evidence>
<dbReference type="PROSITE" id="PS51034">
    <property type="entry name" value="ZP_2"/>
    <property type="match status" value="1"/>
</dbReference>
<dbReference type="InterPro" id="IPR001507">
    <property type="entry name" value="ZP_dom"/>
</dbReference>
<dbReference type="Gene3D" id="2.60.40.3210">
    <property type="entry name" value="Zona pellucida, ZP-N domain"/>
    <property type="match status" value="1"/>
</dbReference>
<dbReference type="Pfam" id="PF23344">
    <property type="entry name" value="ZP-N"/>
    <property type="match status" value="1"/>
</dbReference>
<feature type="transmembrane region" description="Helical" evidence="6">
    <location>
        <begin position="95"/>
        <end position="114"/>
    </location>
</feature>
<gene>
    <name evidence="8" type="ORF">OKIOD_LOCUS3674</name>
</gene>
<feature type="transmembrane region" description="Helical" evidence="6">
    <location>
        <begin position="300"/>
        <end position="319"/>
    </location>
</feature>
<feature type="transmembrane region" description="Helical" evidence="6">
    <location>
        <begin position="157"/>
        <end position="178"/>
    </location>
</feature>
<feature type="domain" description="ZP" evidence="7">
    <location>
        <begin position="408"/>
        <end position="675"/>
    </location>
</feature>
<dbReference type="PANTHER" id="PTHR10924:SF6">
    <property type="entry name" value="SOLUTE CARRIER FAMILY 49 MEMBER A3"/>
    <property type="match status" value="1"/>
</dbReference>
<dbReference type="InterPro" id="IPR055355">
    <property type="entry name" value="ZP-C"/>
</dbReference>
<dbReference type="PANTHER" id="PTHR10924">
    <property type="entry name" value="MAJOR FACILITATOR SUPERFAMILY PROTEIN-RELATED"/>
    <property type="match status" value="1"/>
</dbReference>
<dbReference type="Pfam" id="PF00100">
    <property type="entry name" value="Zona_pellucida"/>
    <property type="match status" value="1"/>
</dbReference>
<feature type="transmembrane region" description="Helical" evidence="6">
    <location>
        <begin position="273"/>
        <end position="294"/>
    </location>
</feature>
<sequence length="791" mass="85996">MGWLTFAPVPTATVLYFGITTNQVDWFSMIYMGVGLPAGFVAIWICDGIGLRKSTWITIAFYFVGAVLRVGSLGFKSYDENGDFIPCEKCFPVALIGTALMGISQAFVGVLPTLMAARWFEDKERLLANSIASLSICIGLMVASIAAPLITKGPDDLFFEGILFSLPVIAAAPIALCIPSDGILPAPKTMPFFDRLRLLAFEGGWEFSAAVLLGAIRIGHNSMVQSLIVQLLCPAGYSNIFSSTICATLIIGPGVAFSMFLTRMIGGTEHHALTAKICAAISIASNVAFTFAMKVPEQEILIASLCVVYGMSTLVLLPLACEMAAETAHPVGGGTAGGLVTSLGEIIGPIFIFLSGLVPTGFTPEGSTCFEDQALKKFTKRMKKLLSLFAFGGVLGQDIDFADVFDHVCDETSMTATIRERDLKKLGTWGDDFSKITLNEGCQGVPDEYGNILFSAGSLQKLPLECGTQYWDDGSGKITFWNVVQFTPPNDGSPITRDADGLYNFTCVYDMSVNDDTFELSLKHKVVAAPVDTIWFEGQTAEGKFRATMELFKDSSYEESFMGSSVMLSVEQRLYVDVTLEAKDPEVVLNVQRCWATPTTEADAPVRHTLIYEGCPTDPTVVLRDDAPDANSARWESQMFQFVDEAQVWLHCDIQACDSRRFSCENTCEDRERREIQEIFSGSRHPRAVSTPNASGTGMYNPNILTVGPLRSQERWADSTIGTETQALKWIVAVGVIIIAALISGIVYFCKFRDSASVKPKARANNDWQLYGAGGKPVGAQNNGAKAPRNW</sequence>
<evidence type="ECO:0000256" key="5">
    <source>
        <dbReference type="ARBA" id="ARBA00023157"/>
    </source>
</evidence>
<dbReference type="InterPro" id="IPR042235">
    <property type="entry name" value="ZP-C_dom"/>
</dbReference>
<evidence type="ECO:0000256" key="4">
    <source>
        <dbReference type="ARBA" id="ARBA00023136"/>
    </source>
</evidence>
<dbReference type="Gene3D" id="2.60.40.4100">
    <property type="entry name" value="Zona pellucida, ZP-C domain"/>
    <property type="match status" value="1"/>
</dbReference>
<accession>A0ABN7RZ90</accession>
<dbReference type="InterPro" id="IPR036259">
    <property type="entry name" value="MFS_trans_sf"/>
</dbReference>
<reference evidence="8 9" key="1">
    <citation type="submission" date="2021-04" db="EMBL/GenBank/DDBJ databases">
        <authorList>
            <person name="Bliznina A."/>
        </authorList>
    </citation>
    <scope>NUCLEOTIDE SEQUENCE [LARGE SCALE GENOMIC DNA]</scope>
</reference>
<feature type="transmembrane region" description="Helical" evidence="6">
    <location>
        <begin position="126"/>
        <end position="151"/>
    </location>
</feature>
<dbReference type="Gene3D" id="1.20.1250.20">
    <property type="entry name" value="MFS general substrate transporter like domains"/>
    <property type="match status" value="1"/>
</dbReference>
<dbReference type="EMBL" id="OU015568">
    <property type="protein sequence ID" value="CAG5089180.1"/>
    <property type="molecule type" value="Genomic_DNA"/>
</dbReference>
<name>A0ABN7RZ90_OIKDI</name>
<feature type="transmembrane region" description="Helical" evidence="6">
    <location>
        <begin position="57"/>
        <end position="75"/>
    </location>
</feature>
<evidence type="ECO:0000256" key="6">
    <source>
        <dbReference type="SAM" id="Phobius"/>
    </source>
</evidence>
<dbReference type="Proteomes" id="UP001158576">
    <property type="component" value="Chromosome PAR"/>
</dbReference>
<keyword evidence="4 6" id="KW-0472">Membrane</keyword>
<feature type="transmembrane region" description="Helical" evidence="6">
    <location>
        <begin position="199"/>
        <end position="220"/>
    </location>
</feature>
<organism evidence="8 9">
    <name type="scientific">Oikopleura dioica</name>
    <name type="common">Tunicate</name>
    <dbReference type="NCBI Taxonomy" id="34765"/>
    <lineage>
        <taxon>Eukaryota</taxon>
        <taxon>Metazoa</taxon>
        <taxon>Chordata</taxon>
        <taxon>Tunicata</taxon>
        <taxon>Appendicularia</taxon>
        <taxon>Copelata</taxon>
        <taxon>Oikopleuridae</taxon>
        <taxon>Oikopleura</taxon>
    </lineage>
</organism>
<keyword evidence="3 6" id="KW-1133">Transmembrane helix</keyword>
<evidence type="ECO:0000256" key="1">
    <source>
        <dbReference type="ARBA" id="ARBA00004141"/>
    </source>
</evidence>
<dbReference type="SUPFAM" id="SSF103473">
    <property type="entry name" value="MFS general substrate transporter"/>
    <property type="match status" value="1"/>
</dbReference>
<keyword evidence="9" id="KW-1185">Reference proteome</keyword>
<dbReference type="InterPro" id="IPR055356">
    <property type="entry name" value="ZP-N"/>
</dbReference>
<feature type="transmembrane region" description="Helical" evidence="6">
    <location>
        <begin position="240"/>
        <end position="261"/>
    </location>
</feature>
<keyword evidence="5" id="KW-1015">Disulfide bond</keyword>
<feature type="transmembrane region" description="Helical" evidence="6">
    <location>
        <begin position="26"/>
        <end position="45"/>
    </location>
</feature>
<evidence type="ECO:0000313" key="9">
    <source>
        <dbReference type="Proteomes" id="UP001158576"/>
    </source>
</evidence>